<dbReference type="InterPro" id="IPR021793">
    <property type="entry name" value="Oprl"/>
</dbReference>
<dbReference type="AlphaFoldDB" id="A0A9X0W5D3"/>
<dbReference type="EMBL" id="NRRY01000002">
    <property type="protein sequence ID" value="MBK1617185.1"/>
    <property type="molecule type" value="Genomic_DNA"/>
</dbReference>
<keyword evidence="3" id="KW-1185">Reference proteome</keyword>
<organism evidence="2 3">
    <name type="scientific">Lamprobacter modestohalophilus</name>
    <dbReference type="NCBI Taxonomy" id="1064514"/>
    <lineage>
        <taxon>Bacteria</taxon>
        <taxon>Pseudomonadati</taxon>
        <taxon>Pseudomonadota</taxon>
        <taxon>Gammaproteobacteria</taxon>
        <taxon>Chromatiales</taxon>
        <taxon>Chromatiaceae</taxon>
        <taxon>Lamprobacter</taxon>
    </lineage>
</organism>
<dbReference type="Proteomes" id="UP001138768">
    <property type="component" value="Unassembled WGS sequence"/>
</dbReference>
<comment type="caution">
    <text evidence="2">The sequence shown here is derived from an EMBL/GenBank/DDBJ whole genome shotgun (WGS) entry which is preliminary data.</text>
</comment>
<name>A0A9X0W5D3_9GAMM</name>
<protein>
    <recommendedName>
        <fullName evidence="4">Chromosome partition protein Smc</fullName>
    </recommendedName>
</protein>
<reference evidence="2 3" key="1">
    <citation type="journal article" date="2020" name="Microorganisms">
        <title>Osmotic Adaptation and Compatible Solute Biosynthesis of Phototrophic Bacteria as Revealed from Genome Analyses.</title>
        <authorList>
            <person name="Imhoff J.F."/>
            <person name="Rahn T."/>
            <person name="Kunzel S."/>
            <person name="Keller A."/>
            <person name="Neulinger S.C."/>
        </authorList>
    </citation>
    <scope>NUCLEOTIDE SEQUENCE [LARGE SCALE GENOMIC DNA]</scope>
    <source>
        <strain evidence="2 3">DSM 25653</strain>
    </source>
</reference>
<feature type="chain" id="PRO_5040949944" description="Chromosome partition protein Smc" evidence="1">
    <location>
        <begin position="23"/>
        <end position="65"/>
    </location>
</feature>
<proteinExistence type="predicted"/>
<dbReference type="RefSeq" id="WP_200237476.1">
    <property type="nucleotide sequence ID" value="NZ_JAXUFI010000020.1"/>
</dbReference>
<dbReference type="Pfam" id="PF11839">
    <property type="entry name" value="Alanine_zipper"/>
    <property type="match status" value="1"/>
</dbReference>
<evidence type="ECO:0008006" key="4">
    <source>
        <dbReference type="Google" id="ProtNLM"/>
    </source>
</evidence>
<evidence type="ECO:0000256" key="1">
    <source>
        <dbReference type="SAM" id="SignalP"/>
    </source>
</evidence>
<keyword evidence="1" id="KW-0732">Signal</keyword>
<evidence type="ECO:0000313" key="2">
    <source>
        <dbReference type="EMBL" id="MBK1617185.1"/>
    </source>
</evidence>
<feature type="signal peptide" evidence="1">
    <location>
        <begin position="1"/>
        <end position="22"/>
    </location>
</feature>
<sequence length="65" mass="6900">MTKKFKLASLSAAALLSASLLGGCATDQEARDMAQAAMDAANAAQACCEANEDRINRMYQKIMSK</sequence>
<accession>A0A9X0W5D3</accession>
<dbReference type="PROSITE" id="PS51257">
    <property type="entry name" value="PROKAR_LIPOPROTEIN"/>
    <property type="match status" value="1"/>
</dbReference>
<gene>
    <name evidence="2" type="ORF">CKO42_01710</name>
</gene>
<evidence type="ECO:0000313" key="3">
    <source>
        <dbReference type="Proteomes" id="UP001138768"/>
    </source>
</evidence>